<evidence type="ECO:0000313" key="4">
    <source>
        <dbReference type="Proteomes" id="UP001595764"/>
    </source>
</evidence>
<accession>A0ABV7QKJ8</accession>
<sequence>MHIKIEAECTRGLRIIEEIPDLSICKIEGYNGIGKTNAIKLLQLCTGGQPFSSEDPSWRSFRTQIVSARVRITGLREVGEIEWILEPRRWPAQAEPLGDLLGAVRIAGQEARPRDTLPLVKVHHVSVAETPLKALADRVTEAQNQVSIWVQESGQKRQETLDGLLEQVAKKIADSKPETLHSEVLAAQEAKKRAGTLSTKLSKARGRVDLFDRAVETADQLDQVRGRGPELDAKLEELDAQLEELEIRKEQLNSQISTASARQHQDEQADHEFDLAQKHLDRQDQALREAEAALERSAAKAGISPDREGLEQRREADSKRLNRLTEILPHVNSVPLVIDILEDLTLRLEDAEHDGLNDVTLIEAEDRNSGWTVEQLKTALANQLEALRNKAPSTDSDKLTNEIASARRQLHLLSDVEGALRNVEQAQERLTKAQGRLGTAARNLPGASTRSLDELISNRNDVDNSSRQLQAEHARVEQARELLGGGMSEEALAATLATLCAEIDVEPARVRGRSQTARNELDDVIKRESQGTHQAEKAARAAAEHRKNVAATFSWLHSNDELAWLRNAVPQIISNIDADEEQQAEILQNIAARIENGRNSLANTFYAVQGIGAALSSLAMRVNNPVAVARSTDFDMATQHWLSEEVRQWFDDELVREALFDSGDNIRLDANDLTVTWTVDGKAHERPLLAFSSGQQAFAYAQAQVSRLDREENPPANRLIALDEFNALLDRERMSSLANYLIARQQTAERDQVVVILPLETIPSRSSSADERSLTRARDLERRGYIAEELLP</sequence>
<dbReference type="EMBL" id="JBHRWI010000030">
    <property type="protein sequence ID" value="MFC3513708.1"/>
    <property type="molecule type" value="Genomic_DNA"/>
</dbReference>
<feature type="region of interest" description="Disordered" evidence="2">
    <location>
        <begin position="293"/>
        <end position="315"/>
    </location>
</feature>
<keyword evidence="1" id="KW-0175">Coiled coil</keyword>
<keyword evidence="4" id="KW-1185">Reference proteome</keyword>
<feature type="region of interest" description="Disordered" evidence="2">
    <location>
        <begin position="511"/>
        <end position="539"/>
    </location>
</feature>
<feature type="coiled-coil region" evidence="1">
    <location>
        <begin position="413"/>
        <end position="482"/>
    </location>
</feature>
<comment type="caution">
    <text evidence="3">The sequence shown here is derived from an EMBL/GenBank/DDBJ whole genome shotgun (WGS) entry which is preliminary data.</text>
</comment>
<evidence type="ECO:0000256" key="2">
    <source>
        <dbReference type="SAM" id="MobiDB-lite"/>
    </source>
</evidence>
<evidence type="ECO:0000313" key="3">
    <source>
        <dbReference type="EMBL" id="MFC3513708.1"/>
    </source>
</evidence>
<reference evidence="4" key="1">
    <citation type="journal article" date="2019" name="Int. J. Syst. Evol. Microbiol.">
        <title>The Global Catalogue of Microorganisms (GCM) 10K type strain sequencing project: providing services to taxonomists for standard genome sequencing and annotation.</title>
        <authorList>
            <consortium name="The Broad Institute Genomics Platform"/>
            <consortium name="The Broad Institute Genome Sequencing Center for Infectious Disease"/>
            <person name="Wu L."/>
            <person name="Ma J."/>
        </authorList>
    </citation>
    <scope>NUCLEOTIDE SEQUENCE [LARGE SCALE GENOMIC DNA]</scope>
    <source>
        <strain evidence="4">CGMCC 4.7682</strain>
    </source>
</reference>
<protein>
    <recommendedName>
        <fullName evidence="5">Rad50/SbcC-type AAA domain-containing protein</fullName>
    </recommendedName>
</protein>
<dbReference type="RefSeq" id="WP_377869115.1">
    <property type="nucleotide sequence ID" value="NZ_JBHMAY010000011.1"/>
</dbReference>
<feature type="compositionally biased region" description="Basic and acidic residues" evidence="2">
    <location>
        <begin position="305"/>
        <end position="315"/>
    </location>
</feature>
<name>A0ABV7QKJ8_9PSEU</name>
<dbReference type="SUPFAM" id="SSF52540">
    <property type="entry name" value="P-loop containing nucleoside triphosphate hydrolases"/>
    <property type="match status" value="1"/>
</dbReference>
<evidence type="ECO:0000256" key="1">
    <source>
        <dbReference type="SAM" id="Coils"/>
    </source>
</evidence>
<gene>
    <name evidence="3" type="ORF">ACFORO_26310</name>
</gene>
<organism evidence="3 4">
    <name type="scientific">Amycolatopsis halotolerans</name>
    <dbReference type="NCBI Taxonomy" id="330083"/>
    <lineage>
        <taxon>Bacteria</taxon>
        <taxon>Bacillati</taxon>
        <taxon>Actinomycetota</taxon>
        <taxon>Actinomycetes</taxon>
        <taxon>Pseudonocardiales</taxon>
        <taxon>Pseudonocardiaceae</taxon>
        <taxon>Amycolatopsis</taxon>
    </lineage>
</organism>
<feature type="compositionally biased region" description="Basic and acidic residues" evidence="2">
    <location>
        <begin position="519"/>
        <end position="539"/>
    </location>
</feature>
<dbReference type="Proteomes" id="UP001595764">
    <property type="component" value="Unassembled WGS sequence"/>
</dbReference>
<proteinExistence type="predicted"/>
<dbReference type="Gene3D" id="3.40.50.300">
    <property type="entry name" value="P-loop containing nucleotide triphosphate hydrolases"/>
    <property type="match status" value="1"/>
</dbReference>
<dbReference type="InterPro" id="IPR027417">
    <property type="entry name" value="P-loop_NTPase"/>
</dbReference>
<evidence type="ECO:0008006" key="5">
    <source>
        <dbReference type="Google" id="ProtNLM"/>
    </source>
</evidence>